<dbReference type="PANTHER" id="PTHR42993">
    <property type="entry name" value="MAOC-LIKE DEHYDRATASE DOMAIN-CONTAINING PROTEIN"/>
    <property type="match status" value="1"/>
</dbReference>
<dbReference type="PANTHER" id="PTHR42993:SF1">
    <property type="entry name" value="MAOC-LIKE DEHYDRATASE DOMAIN-CONTAINING PROTEIN"/>
    <property type="match status" value="1"/>
</dbReference>
<feature type="domain" description="MaoC-like" evidence="2">
    <location>
        <begin position="14"/>
        <end position="130"/>
    </location>
</feature>
<evidence type="ECO:0000313" key="3">
    <source>
        <dbReference type="EMBL" id="MCD2192229.1"/>
    </source>
</evidence>
<name>A0ABS8P2A4_9PSEU</name>
<evidence type="ECO:0000259" key="2">
    <source>
        <dbReference type="Pfam" id="PF01575"/>
    </source>
</evidence>
<reference evidence="3 4" key="1">
    <citation type="submission" date="2021-11" db="EMBL/GenBank/DDBJ databases">
        <title>Draft genome sequence of Actinomycetospora sp. SF1 isolated from the rhizosphere soil.</title>
        <authorList>
            <person name="Duangmal K."/>
            <person name="Chantavorakit T."/>
        </authorList>
    </citation>
    <scope>NUCLEOTIDE SEQUENCE [LARGE SCALE GENOMIC DNA]</scope>
    <source>
        <strain evidence="3 4">TBRC 5722</strain>
    </source>
</reference>
<dbReference type="Pfam" id="PF01575">
    <property type="entry name" value="MaoC_dehydratas"/>
    <property type="match status" value="1"/>
</dbReference>
<sequence>MDVEVLAGRDAVHQAIGRELGPGEWFTIDQRSVDGFADVTEDHQWIHVDPERAKSGPFGTTIAHGFLTLSLLPHLANSARRFEGVSMGVNYGLNKVRFPRPVAVGARVRARVTIADATDLEGDGVQVVQRVTVEIEGEDKPAVVADWVTRTYF</sequence>
<dbReference type="InterPro" id="IPR039375">
    <property type="entry name" value="NodN-like"/>
</dbReference>
<dbReference type="EMBL" id="JAJNDB010000001">
    <property type="protein sequence ID" value="MCD2192229.1"/>
    <property type="molecule type" value="Genomic_DNA"/>
</dbReference>
<dbReference type="Proteomes" id="UP001199469">
    <property type="component" value="Unassembled WGS sequence"/>
</dbReference>
<proteinExistence type="inferred from homology"/>
<dbReference type="SUPFAM" id="SSF54637">
    <property type="entry name" value="Thioesterase/thiol ester dehydrase-isomerase"/>
    <property type="match status" value="1"/>
</dbReference>
<dbReference type="InterPro" id="IPR029069">
    <property type="entry name" value="HotDog_dom_sf"/>
</dbReference>
<dbReference type="CDD" id="cd03450">
    <property type="entry name" value="NodN"/>
    <property type="match status" value="1"/>
</dbReference>
<dbReference type="Gene3D" id="3.10.129.10">
    <property type="entry name" value="Hotdog Thioesterase"/>
    <property type="match status" value="1"/>
</dbReference>
<organism evidence="3 4">
    <name type="scientific">Actinomycetospora endophytica</name>
    <dbReference type="NCBI Taxonomy" id="2291215"/>
    <lineage>
        <taxon>Bacteria</taxon>
        <taxon>Bacillati</taxon>
        <taxon>Actinomycetota</taxon>
        <taxon>Actinomycetes</taxon>
        <taxon>Pseudonocardiales</taxon>
        <taxon>Pseudonocardiaceae</taxon>
        <taxon>Actinomycetospora</taxon>
    </lineage>
</organism>
<dbReference type="InterPro" id="IPR002539">
    <property type="entry name" value="MaoC-like_dom"/>
</dbReference>
<keyword evidence="4" id="KW-1185">Reference proteome</keyword>
<comment type="similarity">
    <text evidence="1">Belongs to the enoyl-CoA hydratase/isomerase family.</text>
</comment>
<evidence type="ECO:0000313" key="4">
    <source>
        <dbReference type="Proteomes" id="UP001199469"/>
    </source>
</evidence>
<comment type="caution">
    <text evidence="3">The sequence shown here is derived from an EMBL/GenBank/DDBJ whole genome shotgun (WGS) entry which is preliminary data.</text>
</comment>
<gene>
    <name evidence="3" type="ORF">LQ327_02315</name>
</gene>
<evidence type="ECO:0000256" key="1">
    <source>
        <dbReference type="ARBA" id="ARBA00005254"/>
    </source>
</evidence>
<accession>A0ABS8P2A4</accession>
<protein>
    <submittedName>
        <fullName evidence="3">MaoC family dehydratase</fullName>
    </submittedName>
</protein>